<reference evidence="1 2" key="1">
    <citation type="submission" date="2019-07" db="EMBL/GenBank/DDBJ databases">
        <title>Gilliamella genomes.</title>
        <authorList>
            <person name="Zheng H."/>
        </authorList>
    </citation>
    <scope>NUCLEOTIDE SEQUENCE [LARGE SCALE GENOMIC DNA]</scope>
    <source>
        <strain evidence="1 2">W8131</strain>
    </source>
</reference>
<protein>
    <submittedName>
        <fullName evidence="1">Uncharacterized protein</fullName>
    </submittedName>
</protein>
<dbReference type="RefSeq" id="WP_144187520.1">
    <property type="nucleotide sequence ID" value="NZ_VMHL01000001.1"/>
</dbReference>
<name>A0A556RSC5_9GAMM</name>
<dbReference type="Proteomes" id="UP000319138">
    <property type="component" value="Unassembled WGS sequence"/>
</dbReference>
<organism evidence="1 2">
    <name type="scientific">Gilliamella apicola</name>
    <dbReference type="NCBI Taxonomy" id="1196095"/>
    <lineage>
        <taxon>Bacteria</taxon>
        <taxon>Pseudomonadati</taxon>
        <taxon>Pseudomonadota</taxon>
        <taxon>Gammaproteobacteria</taxon>
        <taxon>Orbales</taxon>
        <taxon>Orbaceae</taxon>
        <taxon>Gilliamella</taxon>
    </lineage>
</organism>
<evidence type="ECO:0000313" key="2">
    <source>
        <dbReference type="Proteomes" id="UP000319138"/>
    </source>
</evidence>
<accession>A0A556RSC5</accession>
<dbReference type="AlphaFoldDB" id="A0A556RSC5"/>
<dbReference type="EMBL" id="VMHL01000001">
    <property type="protein sequence ID" value="TSJ91800.1"/>
    <property type="molecule type" value="Genomic_DNA"/>
</dbReference>
<comment type="caution">
    <text evidence="1">The sequence shown here is derived from an EMBL/GenBank/DDBJ whole genome shotgun (WGS) entry which is preliminary data.</text>
</comment>
<sequence>MTQPTLEQFLNDVKNHELTIHQNNGVYRHLTFANPNDCDKYFNITTFPNYLVITGDMGALVFSRLHDMFNFFRSDDLKINPDYWAEKIQSASYQGKIESYSEFDTDEVKRCAQEYLDDFLEQNMLSELDKEELLEEFDSEILHSEDEYEIVEAIRNFDCHGFDFEEFWKGDYRKYRYHYIWLCYAIVWGIKKFDEVSHNG</sequence>
<evidence type="ECO:0000313" key="1">
    <source>
        <dbReference type="EMBL" id="TSJ91800.1"/>
    </source>
</evidence>
<proteinExistence type="predicted"/>
<gene>
    <name evidence="1" type="ORF">FPQ14_00600</name>
</gene>